<dbReference type="PANTHER" id="PTHR47245:SF2">
    <property type="entry name" value="PEPTIDYL-PROLYL CIS-TRANS ISOMERASE HP_0175-RELATED"/>
    <property type="match status" value="1"/>
</dbReference>
<feature type="signal peptide" evidence="3">
    <location>
        <begin position="1"/>
        <end position="23"/>
    </location>
</feature>
<organism evidence="5 6">
    <name type="scientific">Gemmatimonas groenlandica</name>
    <dbReference type="NCBI Taxonomy" id="2732249"/>
    <lineage>
        <taxon>Bacteria</taxon>
        <taxon>Pseudomonadati</taxon>
        <taxon>Gemmatimonadota</taxon>
        <taxon>Gemmatimonadia</taxon>
        <taxon>Gemmatimonadales</taxon>
        <taxon>Gemmatimonadaceae</taxon>
        <taxon>Gemmatimonas</taxon>
    </lineage>
</organism>
<dbReference type="Gene3D" id="1.10.4030.10">
    <property type="entry name" value="Porin chaperone SurA, peptide-binding domain"/>
    <property type="match status" value="1"/>
</dbReference>
<feature type="chain" id="PRO_5027122799" description="PpiC domain-containing protein" evidence="3">
    <location>
        <begin position="24"/>
        <end position="464"/>
    </location>
</feature>
<proteinExistence type="predicted"/>
<sequence length="464" mass="51593">MMPRLLSLLTGAAIIAAPLSVTLAQDAPKPAPKAATADTVQPKGLPVDGIAAVVGDQVVLVSEVLAAVNSARSAGAKVASAQDLVKLEQEILQQLVEAELLVQKAKELKVEANEAELQRSIDDNEKQIRSQFKTEAEFKAALKEAGFGTVDEWRKLQNDQLKRRNLQQEVVSKLKRDGKMTAINVTEAEINEAFESNRTKLPRKEARIGLRQVVLATKPSEESKKKARAKIDSLRADLDKHPEDFENIAKKESMDGTKELGGDLGWNRRGRMVPEFDRMMFALNPGIISPVIETSFGYHIIRVDRVQPAEVKARHILIRPKLDTADERRAKALADSIATVWRAGGSFDSLSVKFHDSAGDEDKTIPEYPRSQLPEPYRNALEGKKLGDIIDPFPMPDPSAGVNKYIIAQVTFLDDAGEYTLKEVRERLRSQLSEERSMRRLIDTLKKQTYVSVRYDPSKQTVTP</sequence>
<dbReference type="GO" id="GO:0003755">
    <property type="term" value="F:peptidyl-prolyl cis-trans isomerase activity"/>
    <property type="evidence" value="ECO:0007669"/>
    <property type="project" value="UniProtKB-KW"/>
</dbReference>
<evidence type="ECO:0000259" key="4">
    <source>
        <dbReference type="PROSITE" id="PS50198"/>
    </source>
</evidence>
<feature type="domain" description="PpiC" evidence="4">
    <location>
        <begin position="308"/>
        <end position="393"/>
    </location>
</feature>
<keyword evidence="3" id="KW-0732">Signal</keyword>
<reference evidence="5 6" key="1">
    <citation type="submission" date="2020-05" db="EMBL/GenBank/DDBJ databases">
        <title>Complete genome sequence of Gemmatimonas greenlandica TET16.</title>
        <authorList>
            <person name="Zeng Y."/>
        </authorList>
    </citation>
    <scope>NUCLEOTIDE SEQUENCE [LARGE SCALE GENOMIC DNA]</scope>
    <source>
        <strain evidence="5 6">TET16</strain>
    </source>
</reference>
<dbReference type="Pfam" id="PF13616">
    <property type="entry name" value="Rotamase_3"/>
    <property type="match status" value="1"/>
</dbReference>
<feature type="coiled-coil region" evidence="2">
    <location>
        <begin position="88"/>
        <end position="118"/>
    </location>
</feature>
<dbReference type="PANTHER" id="PTHR47245">
    <property type="entry name" value="PEPTIDYLPROLYL ISOMERASE"/>
    <property type="match status" value="1"/>
</dbReference>
<dbReference type="KEGG" id="ggr:HKW67_03360"/>
<keyword evidence="1" id="KW-0697">Rotamase</keyword>
<keyword evidence="2" id="KW-0175">Coiled coil</keyword>
<dbReference type="InterPro" id="IPR046357">
    <property type="entry name" value="PPIase_dom_sf"/>
</dbReference>
<evidence type="ECO:0000313" key="6">
    <source>
        <dbReference type="Proteomes" id="UP000500938"/>
    </source>
</evidence>
<evidence type="ECO:0000256" key="1">
    <source>
        <dbReference type="PROSITE-ProRule" id="PRU00278"/>
    </source>
</evidence>
<accession>A0A6M4IIK2</accession>
<dbReference type="AlphaFoldDB" id="A0A6M4IIK2"/>
<dbReference type="RefSeq" id="WP_171224050.1">
    <property type="nucleotide sequence ID" value="NZ_CP053085.1"/>
</dbReference>
<dbReference type="SUPFAM" id="SSF109998">
    <property type="entry name" value="Triger factor/SurA peptide-binding domain-like"/>
    <property type="match status" value="1"/>
</dbReference>
<name>A0A6M4IIK2_9BACT</name>
<dbReference type="Proteomes" id="UP000500938">
    <property type="component" value="Chromosome"/>
</dbReference>
<dbReference type="Pfam" id="PF00639">
    <property type="entry name" value="Rotamase"/>
    <property type="match status" value="1"/>
</dbReference>
<dbReference type="InterPro" id="IPR050245">
    <property type="entry name" value="PrsA_foldase"/>
</dbReference>
<evidence type="ECO:0000256" key="3">
    <source>
        <dbReference type="SAM" id="SignalP"/>
    </source>
</evidence>
<gene>
    <name evidence="5" type="ORF">HKW67_03360</name>
</gene>
<keyword evidence="1" id="KW-0413">Isomerase</keyword>
<evidence type="ECO:0000256" key="2">
    <source>
        <dbReference type="SAM" id="Coils"/>
    </source>
</evidence>
<evidence type="ECO:0000313" key="5">
    <source>
        <dbReference type="EMBL" id="QJR34623.1"/>
    </source>
</evidence>
<dbReference type="Pfam" id="PF13624">
    <property type="entry name" value="SurA_N_3"/>
    <property type="match status" value="1"/>
</dbReference>
<dbReference type="EMBL" id="CP053085">
    <property type="protein sequence ID" value="QJR34623.1"/>
    <property type="molecule type" value="Genomic_DNA"/>
</dbReference>
<dbReference type="InterPro" id="IPR027304">
    <property type="entry name" value="Trigger_fact/SurA_dom_sf"/>
</dbReference>
<dbReference type="PROSITE" id="PS50198">
    <property type="entry name" value="PPIC_PPIASE_2"/>
    <property type="match status" value="2"/>
</dbReference>
<protein>
    <recommendedName>
        <fullName evidence="4">PpiC domain-containing protein</fullName>
    </recommendedName>
</protein>
<feature type="domain" description="PpiC" evidence="4">
    <location>
        <begin position="205"/>
        <end position="305"/>
    </location>
</feature>
<keyword evidence="6" id="KW-1185">Reference proteome</keyword>
<dbReference type="Gene3D" id="3.10.50.40">
    <property type="match status" value="2"/>
</dbReference>
<dbReference type="InterPro" id="IPR000297">
    <property type="entry name" value="PPIase_PpiC"/>
</dbReference>
<dbReference type="SUPFAM" id="SSF54534">
    <property type="entry name" value="FKBP-like"/>
    <property type="match status" value="2"/>
</dbReference>